<evidence type="ECO:0008006" key="3">
    <source>
        <dbReference type="Google" id="ProtNLM"/>
    </source>
</evidence>
<dbReference type="EMBL" id="JACJJC010000036">
    <property type="protein sequence ID" value="MBM6704975.1"/>
    <property type="molecule type" value="Genomic_DNA"/>
</dbReference>
<keyword evidence="2" id="KW-1185">Reference proteome</keyword>
<gene>
    <name evidence="1" type="ORF">H6A60_10900</name>
</gene>
<protein>
    <recommendedName>
        <fullName evidence="3">Autotransporter outer membrane beta-barrel domain-containing protein</fullName>
    </recommendedName>
</protein>
<proteinExistence type="predicted"/>
<dbReference type="Proteomes" id="UP000715095">
    <property type="component" value="Unassembled WGS sequence"/>
</dbReference>
<feature type="non-terminal residue" evidence="1">
    <location>
        <position position="81"/>
    </location>
</feature>
<comment type="caution">
    <text evidence="1">The sequence shown here is derived from an EMBL/GenBank/DDBJ whole genome shotgun (WGS) entry which is preliminary data.</text>
</comment>
<accession>A0ABS2DUI2</accession>
<organism evidence="1 2">
    <name type="scientific">Sutterella massiliensis</name>
    <dbReference type="NCBI Taxonomy" id="1816689"/>
    <lineage>
        <taxon>Bacteria</taxon>
        <taxon>Pseudomonadati</taxon>
        <taxon>Pseudomonadota</taxon>
        <taxon>Betaproteobacteria</taxon>
        <taxon>Burkholderiales</taxon>
        <taxon>Sutterellaceae</taxon>
        <taxon>Sutterella</taxon>
    </lineage>
</organism>
<evidence type="ECO:0000313" key="2">
    <source>
        <dbReference type="Proteomes" id="UP000715095"/>
    </source>
</evidence>
<name>A0ABS2DUI2_9BURK</name>
<evidence type="ECO:0000313" key="1">
    <source>
        <dbReference type="EMBL" id="MBM6704975.1"/>
    </source>
</evidence>
<reference evidence="1 2" key="1">
    <citation type="journal article" date="2021" name="Sci. Rep.">
        <title>The distribution of antibiotic resistance genes in chicken gut microbiota commensals.</title>
        <authorList>
            <person name="Juricova H."/>
            <person name="Matiasovicova J."/>
            <person name="Kubasova T."/>
            <person name="Cejkova D."/>
            <person name="Rychlik I."/>
        </authorList>
    </citation>
    <scope>NUCLEOTIDE SEQUENCE [LARGE SCALE GENOMIC DNA]</scope>
    <source>
        <strain evidence="1 2">An829</strain>
    </source>
</reference>
<sequence length="81" mass="8179">MVVTSDLIVNGTNSNTAQFAIANGVDNSFTITNGANVEFNGSDNAGKSYATAVYAVAVNGGQGNLIIDKGKLSIRGGLGNK</sequence>
<dbReference type="RefSeq" id="WP_205104541.1">
    <property type="nucleotide sequence ID" value="NZ_JACJJC010000036.1"/>
</dbReference>